<keyword evidence="3" id="KW-1185">Reference proteome</keyword>
<evidence type="ECO:0000313" key="3">
    <source>
        <dbReference type="Proteomes" id="UP001347796"/>
    </source>
</evidence>
<proteinExistence type="inferred from homology"/>
<dbReference type="InterPro" id="IPR006993">
    <property type="entry name" value="Glut_rich_SH3-bd"/>
</dbReference>
<dbReference type="EMBL" id="JAZGQO010000010">
    <property type="protein sequence ID" value="KAK6175243.1"/>
    <property type="molecule type" value="Genomic_DNA"/>
</dbReference>
<name>A0AAN8PHN8_PATCE</name>
<dbReference type="PROSITE" id="PS51354">
    <property type="entry name" value="GLUTAREDOXIN_2"/>
    <property type="match status" value="1"/>
</dbReference>
<evidence type="ECO:0000256" key="1">
    <source>
        <dbReference type="ARBA" id="ARBA00007764"/>
    </source>
</evidence>
<evidence type="ECO:0000313" key="2">
    <source>
        <dbReference type="EMBL" id="KAK6175243.1"/>
    </source>
</evidence>
<comment type="caution">
    <text evidence="2">The sequence shown here is derived from an EMBL/GenBank/DDBJ whole genome shotgun (WGS) entry which is preliminary data.</text>
</comment>
<dbReference type="SUPFAM" id="SSF52833">
    <property type="entry name" value="Thioredoxin-like"/>
    <property type="match status" value="1"/>
</dbReference>
<dbReference type="Pfam" id="PF04908">
    <property type="entry name" value="SH3BGR"/>
    <property type="match status" value="1"/>
</dbReference>
<evidence type="ECO:0008006" key="4">
    <source>
        <dbReference type="Google" id="ProtNLM"/>
    </source>
</evidence>
<comment type="similarity">
    <text evidence="1">Belongs to the SH3BGR family.</text>
</comment>
<dbReference type="Proteomes" id="UP001347796">
    <property type="component" value="Unassembled WGS sequence"/>
</dbReference>
<dbReference type="InterPro" id="IPR051033">
    <property type="entry name" value="SH3BGR"/>
</dbReference>
<organism evidence="2 3">
    <name type="scientific">Patella caerulea</name>
    <name type="common">Rayed Mediterranean limpet</name>
    <dbReference type="NCBI Taxonomy" id="87958"/>
    <lineage>
        <taxon>Eukaryota</taxon>
        <taxon>Metazoa</taxon>
        <taxon>Spiralia</taxon>
        <taxon>Lophotrochozoa</taxon>
        <taxon>Mollusca</taxon>
        <taxon>Gastropoda</taxon>
        <taxon>Patellogastropoda</taxon>
        <taxon>Patelloidea</taxon>
        <taxon>Patellidae</taxon>
        <taxon>Patella</taxon>
    </lineage>
</organism>
<accession>A0AAN8PHN8</accession>
<dbReference type="GO" id="GO:0005737">
    <property type="term" value="C:cytoplasm"/>
    <property type="evidence" value="ECO:0007669"/>
    <property type="project" value="TreeGrafter"/>
</dbReference>
<dbReference type="AlphaFoldDB" id="A0AAN8PHN8"/>
<protein>
    <recommendedName>
        <fullName evidence="4">SH3 domain-binding glutamic acid-rich-like protein 3</fullName>
    </recommendedName>
</protein>
<gene>
    <name evidence="2" type="ORF">SNE40_013748</name>
</gene>
<dbReference type="PANTHER" id="PTHR12232">
    <property type="entry name" value="SH3 DOMAIN-BINDING GLUTAMIC ACID-RICH-LIKE PROTEIN"/>
    <property type="match status" value="1"/>
</dbReference>
<sequence length="92" mass="10399">MGKITIYVTTISCAKNIASQQQHIETVLKAKHVDYELIDIASCEGKKDEMREKMGDPTALPPQIFNGDIYCGNYEAFQNSVEEEDVMTFLHL</sequence>
<dbReference type="Gene3D" id="3.40.30.10">
    <property type="entry name" value="Glutaredoxin"/>
    <property type="match status" value="1"/>
</dbReference>
<dbReference type="InterPro" id="IPR036249">
    <property type="entry name" value="Thioredoxin-like_sf"/>
</dbReference>
<reference evidence="2 3" key="1">
    <citation type="submission" date="2024-01" db="EMBL/GenBank/DDBJ databases">
        <title>The genome of the rayed Mediterranean limpet Patella caerulea (Linnaeus, 1758).</title>
        <authorList>
            <person name="Anh-Thu Weber A."/>
            <person name="Halstead-Nussloch G."/>
        </authorList>
    </citation>
    <scope>NUCLEOTIDE SEQUENCE [LARGE SCALE GENOMIC DNA]</scope>
    <source>
        <strain evidence="2">AATW-2023a</strain>
        <tissue evidence="2">Whole specimen</tissue>
    </source>
</reference>
<dbReference type="PANTHER" id="PTHR12232:SF0">
    <property type="entry name" value="THIOREDOXIN DOMAIN-CONTAINING PROTEIN"/>
    <property type="match status" value="1"/>
</dbReference>